<evidence type="ECO:0000313" key="2">
    <source>
        <dbReference type="Proteomes" id="UP000706891"/>
    </source>
</evidence>
<evidence type="ECO:0000313" key="1">
    <source>
        <dbReference type="EMBL" id="MBM6673818.1"/>
    </source>
</evidence>
<accession>A0A938WT96</accession>
<dbReference type="AlphaFoldDB" id="A0A938WT96"/>
<dbReference type="SUPFAM" id="SSF49464">
    <property type="entry name" value="Carboxypeptidase regulatory domain-like"/>
    <property type="match status" value="1"/>
</dbReference>
<keyword evidence="2" id="KW-1185">Reference proteome</keyword>
<gene>
    <name evidence="1" type="ORF">H6A34_08015</name>
</gene>
<comment type="caution">
    <text evidence="1">The sequence shown here is derived from an EMBL/GenBank/DDBJ whole genome shotgun (WGS) entry which is preliminary data.</text>
</comment>
<proteinExistence type="predicted"/>
<keyword evidence="1" id="KW-0378">Hydrolase</keyword>
<dbReference type="EMBL" id="JACJJG010000038">
    <property type="protein sequence ID" value="MBM6673818.1"/>
    <property type="molecule type" value="Genomic_DNA"/>
</dbReference>
<reference evidence="1" key="2">
    <citation type="journal article" date="2021" name="Sci. Rep.">
        <title>The distribution of antibiotic resistance genes in chicken gut microbiota commensals.</title>
        <authorList>
            <person name="Juricova H."/>
            <person name="Matiasovicova J."/>
            <person name="Kubasova T."/>
            <person name="Cejkova D."/>
            <person name="Rychlik I."/>
        </authorList>
    </citation>
    <scope>NUCLEOTIDE SEQUENCE</scope>
    <source>
        <strain evidence="1">An824</strain>
    </source>
</reference>
<name>A0A938WT96_9BACT</name>
<reference evidence="1" key="1">
    <citation type="submission" date="2020-08" db="EMBL/GenBank/DDBJ databases">
        <authorList>
            <person name="Cejkova D."/>
            <person name="Kubasova T."/>
            <person name="Jahodarova E."/>
            <person name="Rychlik I."/>
        </authorList>
    </citation>
    <scope>NUCLEOTIDE SEQUENCE</scope>
    <source>
        <strain evidence="1">An824</strain>
    </source>
</reference>
<keyword evidence="1" id="KW-0121">Carboxypeptidase</keyword>
<dbReference type="RefSeq" id="WP_205104748.1">
    <property type="nucleotide sequence ID" value="NZ_JACJJG010000038.1"/>
</dbReference>
<keyword evidence="1" id="KW-0645">Protease</keyword>
<protein>
    <submittedName>
        <fullName evidence="1">Carboxypeptidase-like regulatory domain-containing protein</fullName>
    </submittedName>
</protein>
<dbReference type="GO" id="GO:0004180">
    <property type="term" value="F:carboxypeptidase activity"/>
    <property type="evidence" value="ECO:0007669"/>
    <property type="project" value="UniProtKB-KW"/>
</dbReference>
<dbReference type="Proteomes" id="UP000706891">
    <property type="component" value="Unassembled WGS sequence"/>
</dbReference>
<organism evidence="1 2">
    <name type="scientific">Marseilla massiliensis</name>
    <dbReference type="NCBI Taxonomy" id="1841864"/>
    <lineage>
        <taxon>Bacteria</taxon>
        <taxon>Pseudomonadati</taxon>
        <taxon>Bacteroidota</taxon>
        <taxon>Bacteroidia</taxon>
        <taxon>Bacteroidales</taxon>
        <taxon>Prevotellaceae</taxon>
        <taxon>Marseilla</taxon>
    </lineage>
</organism>
<dbReference type="InterPro" id="IPR008969">
    <property type="entry name" value="CarboxyPept-like_regulatory"/>
</dbReference>
<sequence>MKKGKRICDTLKAVRQLISKENGIVYKPRECNFTGDCSGTCPACEAEMKYLEQQLIQRKKSGLPLKLTGIAITLCASQPVFAQYHDSTIHKKDTLQQTYPLKTTDLSQDCTDIIKIKGIITYQDNNTPLAGTLITLLNLDTTKTNLTALTNINGEYSIIVPRNSLLEISYIGCDKQVLTAKELKTNSNITLNDSQTLLGEIKVIKKTTAPTH</sequence>